<sequence length="238" mass="25470">MSRWPAATATRSCWPVPSATCAAWPSSAWPSFPGSRRASSRLPLASASDGRQCGSGGSYEAAGRGGRGVPGGMRRPSRLPTAWTCDCMATPRNCSSRGSAPSRSRTPTRRRTGQRAKGTGPRKRTSSTTSRRGRVPHHGIRKASPTGLHTASSNVVPSTLARQRHTSIALTPTRILAAVRQRRGDVADAVYSFSHRTFSSSTAHGCFGSQKLGHHDDRDAHSPILFATDFCHRLPGSR</sequence>
<accession>A0A6B0V5A4</accession>
<dbReference type="AlphaFoldDB" id="A0A6B0V5A4"/>
<feature type="region of interest" description="Disordered" evidence="1">
    <location>
        <begin position="32"/>
        <end position="77"/>
    </location>
</feature>
<evidence type="ECO:0000256" key="1">
    <source>
        <dbReference type="SAM" id="MobiDB-lite"/>
    </source>
</evidence>
<feature type="compositionally biased region" description="Polar residues" evidence="1">
    <location>
        <begin position="147"/>
        <end position="160"/>
    </location>
</feature>
<name>A0A6B0V5A4_IXORI</name>
<feature type="compositionally biased region" description="Basic residues" evidence="1">
    <location>
        <begin position="106"/>
        <end position="141"/>
    </location>
</feature>
<proteinExistence type="predicted"/>
<feature type="region of interest" description="Disordered" evidence="1">
    <location>
        <begin position="93"/>
        <end position="160"/>
    </location>
</feature>
<feature type="compositionally biased region" description="Gly residues" evidence="1">
    <location>
        <begin position="53"/>
        <end position="71"/>
    </location>
</feature>
<reference evidence="2" key="1">
    <citation type="submission" date="2019-12" db="EMBL/GenBank/DDBJ databases">
        <title>An insight into the sialome of adult female Ixodes ricinus ticks feeding for 6 days.</title>
        <authorList>
            <person name="Perner J."/>
            <person name="Ribeiro J.M.C."/>
        </authorList>
    </citation>
    <scope>NUCLEOTIDE SEQUENCE</scope>
    <source>
        <strain evidence="2">Semi-engorged</strain>
        <tissue evidence="2">Salivary glands</tissue>
    </source>
</reference>
<protein>
    <submittedName>
        <fullName evidence="2">Uncharacterized protein</fullName>
    </submittedName>
</protein>
<organism evidence="2">
    <name type="scientific">Ixodes ricinus</name>
    <name type="common">Common tick</name>
    <name type="synonym">Acarus ricinus</name>
    <dbReference type="NCBI Taxonomy" id="34613"/>
    <lineage>
        <taxon>Eukaryota</taxon>
        <taxon>Metazoa</taxon>
        <taxon>Ecdysozoa</taxon>
        <taxon>Arthropoda</taxon>
        <taxon>Chelicerata</taxon>
        <taxon>Arachnida</taxon>
        <taxon>Acari</taxon>
        <taxon>Parasitiformes</taxon>
        <taxon>Ixodida</taxon>
        <taxon>Ixodoidea</taxon>
        <taxon>Ixodidae</taxon>
        <taxon>Ixodinae</taxon>
        <taxon>Ixodes</taxon>
    </lineage>
</organism>
<feature type="compositionally biased region" description="Low complexity" evidence="1">
    <location>
        <begin position="95"/>
        <end position="105"/>
    </location>
</feature>
<dbReference type="EMBL" id="GIFC01014891">
    <property type="protein sequence ID" value="MXU96974.1"/>
    <property type="molecule type" value="Transcribed_RNA"/>
</dbReference>
<feature type="compositionally biased region" description="Low complexity" evidence="1">
    <location>
        <begin position="35"/>
        <end position="48"/>
    </location>
</feature>
<evidence type="ECO:0000313" key="2">
    <source>
        <dbReference type="EMBL" id="MXU96974.1"/>
    </source>
</evidence>